<dbReference type="OrthoDB" id="2665739at2"/>
<dbReference type="Pfam" id="PF07963">
    <property type="entry name" value="N_methyl"/>
    <property type="match status" value="1"/>
</dbReference>
<dbReference type="RefSeq" id="WP_148932471.1">
    <property type="nucleotide sequence ID" value="NZ_VNHS01000012.1"/>
</dbReference>
<protein>
    <submittedName>
        <fullName evidence="4">Type IV pilus assembly protein PilA</fullName>
    </submittedName>
</protein>
<keyword evidence="3" id="KW-1133">Transmembrane helix</keyword>
<dbReference type="AlphaFoldDB" id="A0A5S5BVB1"/>
<evidence type="ECO:0000256" key="2">
    <source>
        <dbReference type="ARBA" id="ARBA00023287"/>
    </source>
</evidence>
<comment type="caution">
    <text evidence="4">The sequence shown here is derived from an EMBL/GenBank/DDBJ whole genome shotgun (WGS) entry which is preliminary data.</text>
</comment>
<keyword evidence="2" id="KW-0178">Competence</keyword>
<evidence type="ECO:0000256" key="1">
    <source>
        <dbReference type="ARBA" id="ARBA00004241"/>
    </source>
</evidence>
<accession>A0A5S5BVB1</accession>
<dbReference type="GO" id="GO:0009986">
    <property type="term" value="C:cell surface"/>
    <property type="evidence" value="ECO:0007669"/>
    <property type="project" value="UniProtKB-SubCell"/>
</dbReference>
<evidence type="ECO:0000313" key="5">
    <source>
        <dbReference type="Proteomes" id="UP000323257"/>
    </source>
</evidence>
<dbReference type="GO" id="GO:0030420">
    <property type="term" value="P:establishment of competence for transformation"/>
    <property type="evidence" value="ECO:0007669"/>
    <property type="project" value="UniProtKB-KW"/>
</dbReference>
<proteinExistence type="predicted"/>
<dbReference type="Gene3D" id="3.30.700.10">
    <property type="entry name" value="Glycoprotein, Type 4 Pilin"/>
    <property type="match status" value="1"/>
</dbReference>
<organism evidence="4 5">
    <name type="scientific">Paenibacillus methanolicus</name>
    <dbReference type="NCBI Taxonomy" id="582686"/>
    <lineage>
        <taxon>Bacteria</taxon>
        <taxon>Bacillati</taxon>
        <taxon>Bacillota</taxon>
        <taxon>Bacilli</taxon>
        <taxon>Bacillales</taxon>
        <taxon>Paenibacillaceae</taxon>
        <taxon>Paenibacillus</taxon>
    </lineage>
</organism>
<comment type="subcellular location">
    <subcellularLocation>
        <location evidence="1">Cell surface</location>
    </subcellularLocation>
</comment>
<dbReference type="Proteomes" id="UP000323257">
    <property type="component" value="Unassembled WGS sequence"/>
</dbReference>
<dbReference type="NCBIfam" id="TIGR02532">
    <property type="entry name" value="IV_pilin_GFxxxE"/>
    <property type="match status" value="1"/>
</dbReference>
<dbReference type="PROSITE" id="PS00409">
    <property type="entry name" value="PROKAR_NTER_METHYL"/>
    <property type="match status" value="1"/>
</dbReference>
<sequence length="142" mass="15260">MLAKALKRMNKEEKGFTLIELLAVIVILGIIAVIAVPMILGIINNTEEDADVATGRQVYEAARLYNIAEGLGNVDVTLATLITQNYLEAGIMLPSTKVRILNGLVDYDANGVLIDVSFTSDDARTNVIGRVTRAQIDAGEAD</sequence>
<keyword evidence="3" id="KW-0812">Transmembrane</keyword>
<keyword evidence="5" id="KW-1185">Reference proteome</keyword>
<dbReference type="InterPro" id="IPR012902">
    <property type="entry name" value="N_methyl_site"/>
</dbReference>
<reference evidence="4 5" key="1">
    <citation type="submission" date="2019-07" db="EMBL/GenBank/DDBJ databases">
        <title>Genomic Encyclopedia of Type Strains, Phase III (KMG-III): the genomes of soil and plant-associated and newly described type strains.</title>
        <authorList>
            <person name="Whitman W."/>
        </authorList>
    </citation>
    <scope>NUCLEOTIDE SEQUENCE [LARGE SCALE GENOMIC DNA]</scope>
    <source>
        <strain evidence="4 5">BL24</strain>
    </source>
</reference>
<feature type="transmembrane region" description="Helical" evidence="3">
    <location>
        <begin position="21"/>
        <end position="43"/>
    </location>
</feature>
<evidence type="ECO:0000256" key="3">
    <source>
        <dbReference type="SAM" id="Phobius"/>
    </source>
</evidence>
<dbReference type="SUPFAM" id="SSF54523">
    <property type="entry name" value="Pili subunits"/>
    <property type="match status" value="1"/>
</dbReference>
<name>A0A5S5BVB1_9BACL</name>
<gene>
    <name evidence="4" type="ORF">BCM02_11288</name>
</gene>
<dbReference type="InterPro" id="IPR045584">
    <property type="entry name" value="Pilin-like"/>
</dbReference>
<dbReference type="EMBL" id="VNHS01000012">
    <property type="protein sequence ID" value="TYP70110.1"/>
    <property type="molecule type" value="Genomic_DNA"/>
</dbReference>
<evidence type="ECO:0000313" key="4">
    <source>
        <dbReference type="EMBL" id="TYP70110.1"/>
    </source>
</evidence>
<keyword evidence="3" id="KW-0472">Membrane</keyword>